<dbReference type="PANTHER" id="PTHR10027:SF33">
    <property type="entry name" value="CALCIUM-ACTIVATED POTASSIUM CHANNEL SUBUNIT ALPHA-1-RELATED"/>
    <property type="match status" value="1"/>
</dbReference>
<dbReference type="Proteomes" id="UP000269396">
    <property type="component" value="Unassembled WGS sequence"/>
</dbReference>
<accession>A0A183P9P4</accession>
<keyword evidence="5" id="KW-0631">Potassium channel</keyword>
<reference evidence="13 14" key="1">
    <citation type="submission" date="2018-11" db="EMBL/GenBank/DDBJ databases">
        <authorList>
            <consortium name="Pathogen Informatics"/>
        </authorList>
    </citation>
    <scope>NUCLEOTIDE SEQUENCE [LARGE SCALE GENOMIC DNA]</scope>
    <source>
        <strain>Denwood</strain>
        <strain evidence="14">Zambia</strain>
    </source>
</reference>
<keyword evidence="2" id="KW-0813">Transport</keyword>
<dbReference type="EMBL" id="UZAL01031143">
    <property type="protein sequence ID" value="VDP57012.1"/>
    <property type="molecule type" value="Genomic_DNA"/>
</dbReference>
<keyword evidence="7" id="KW-1133">Transmembrane helix</keyword>
<evidence type="ECO:0000256" key="6">
    <source>
        <dbReference type="ARBA" id="ARBA00022958"/>
    </source>
</evidence>
<dbReference type="SUPFAM" id="SSF51735">
    <property type="entry name" value="NAD(P)-binding Rossmann-fold domains"/>
    <property type="match status" value="1"/>
</dbReference>
<dbReference type="GO" id="GO:0016020">
    <property type="term" value="C:membrane"/>
    <property type="evidence" value="ECO:0007669"/>
    <property type="project" value="UniProtKB-SubCell"/>
</dbReference>
<evidence type="ECO:0000313" key="13">
    <source>
        <dbReference type="EMBL" id="VDP57012.1"/>
    </source>
</evidence>
<dbReference type="Gene3D" id="3.40.50.720">
    <property type="entry name" value="NAD(P)-binding Rossmann-like Domain"/>
    <property type="match status" value="1"/>
</dbReference>
<evidence type="ECO:0000259" key="11">
    <source>
        <dbReference type="Pfam" id="PF03493"/>
    </source>
</evidence>
<evidence type="ECO:0000256" key="3">
    <source>
        <dbReference type="ARBA" id="ARBA00022538"/>
    </source>
</evidence>
<organism evidence="13 14">
    <name type="scientific">Schistosoma mattheei</name>
    <dbReference type="NCBI Taxonomy" id="31246"/>
    <lineage>
        <taxon>Eukaryota</taxon>
        <taxon>Metazoa</taxon>
        <taxon>Spiralia</taxon>
        <taxon>Lophotrochozoa</taxon>
        <taxon>Platyhelminthes</taxon>
        <taxon>Trematoda</taxon>
        <taxon>Digenea</taxon>
        <taxon>Strigeidida</taxon>
        <taxon>Schistosomatoidea</taxon>
        <taxon>Schistosomatidae</taxon>
        <taxon>Schistosoma</taxon>
    </lineage>
</organism>
<dbReference type="AlphaFoldDB" id="A0A183P9P4"/>
<dbReference type="InterPro" id="IPR047871">
    <property type="entry name" value="K_chnl_Slo-like"/>
</dbReference>
<protein>
    <submittedName>
        <fullName evidence="13">Uncharacterized protein</fullName>
    </submittedName>
</protein>
<proteinExistence type="predicted"/>
<evidence type="ECO:0000256" key="1">
    <source>
        <dbReference type="ARBA" id="ARBA00004141"/>
    </source>
</evidence>
<keyword evidence="6" id="KW-0630">Potassium</keyword>
<dbReference type="InterPro" id="IPR003929">
    <property type="entry name" value="K_chnl_BK_asu"/>
</dbReference>
<name>A0A183P9P4_9TREM</name>
<dbReference type="Pfam" id="PF03493">
    <property type="entry name" value="BK_channel_a"/>
    <property type="match status" value="1"/>
</dbReference>
<evidence type="ECO:0000313" key="14">
    <source>
        <dbReference type="Proteomes" id="UP000269396"/>
    </source>
</evidence>
<dbReference type="PRINTS" id="PR01449">
    <property type="entry name" value="BKCHANNELA"/>
</dbReference>
<dbReference type="PANTHER" id="PTHR10027">
    <property type="entry name" value="CALCIUM-ACTIVATED POTASSIUM CHANNEL ALPHA CHAIN"/>
    <property type="match status" value="1"/>
</dbReference>
<dbReference type="STRING" id="31246.A0A183P9P4"/>
<evidence type="ECO:0000256" key="2">
    <source>
        <dbReference type="ARBA" id="ARBA00022448"/>
    </source>
</evidence>
<feature type="domain" description="Calcium-activated potassium channel BK alpha subunit" evidence="11">
    <location>
        <begin position="172"/>
        <end position="263"/>
    </location>
</feature>
<gene>
    <name evidence="13" type="ORF">SMTD_LOCUS11077</name>
</gene>
<dbReference type="Pfam" id="PF22614">
    <property type="entry name" value="Slo-like_RCK"/>
    <property type="match status" value="1"/>
</dbReference>
<evidence type="ECO:0000256" key="10">
    <source>
        <dbReference type="ARBA" id="ARBA00023303"/>
    </source>
</evidence>
<keyword evidence="4" id="KW-0812">Transmembrane</keyword>
<evidence type="ECO:0000256" key="4">
    <source>
        <dbReference type="ARBA" id="ARBA00022692"/>
    </source>
</evidence>
<dbReference type="InterPro" id="IPR003148">
    <property type="entry name" value="RCK_N"/>
</dbReference>
<keyword evidence="10" id="KW-0407">Ion channel</keyword>
<keyword evidence="8" id="KW-0406">Ion transport</keyword>
<sequence length="304" mass="33700">MVVVTSMSDFSASFGMLSSPAALPLLICLMAILIPSVVGGLTSIGRSVCGASMSGGFNGAGLFKSSSKIDPDISLTALLQRESTTMRFLKGSVTLPEDLERAKVRTAEAVIILSDKCSQTPVEDDWKNLMCVVSIKNLYPSIRIICELMLIESKVWMSNIPGWKEHESDQFDRAICLTQMKLGLLALNCVSNGISTLLCNFIMRDSVPTAAVRKTLPRWINEYFQGTKYKLYTVKLSHAFDGMMFQQLVGFAMEFWGLLLLAVQVYTNNDKKTQMIINPGVRVRINTHRMRAVVLAKNLIEAQR</sequence>
<dbReference type="GO" id="GO:0060072">
    <property type="term" value="F:large conductance calcium-activated potassium channel activity"/>
    <property type="evidence" value="ECO:0007669"/>
    <property type="project" value="TreeGrafter"/>
</dbReference>
<evidence type="ECO:0000259" key="12">
    <source>
        <dbReference type="Pfam" id="PF22614"/>
    </source>
</evidence>
<dbReference type="InterPro" id="IPR036291">
    <property type="entry name" value="NAD(P)-bd_dom_sf"/>
</dbReference>
<evidence type="ECO:0000256" key="7">
    <source>
        <dbReference type="ARBA" id="ARBA00022989"/>
    </source>
</evidence>
<feature type="domain" description="RCK N-terminal" evidence="12">
    <location>
        <begin position="69"/>
        <end position="146"/>
    </location>
</feature>
<keyword evidence="9" id="KW-0472">Membrane</keyword>
<comment type="subcellular location">
    <subcellularLocation>
        <location evidence="1">Membrane</location>
        <topology evidence="1">Multi-pass membrane protein</topology>
    </subcellularLocation>
</comment>
<keyword evidence="14" id="KW-1185">Reference proteome</keyword>
<evidence type="ECO:0000256" key="9">
    <source>
        <dbReference type="ARBA" id="ARBA00023136"/>
    </source>
</evidence>
<evidence type="ECO:0000256" key="5">
    <source>
        <dbReference type="ARBA" id="ARBA00022826"/>
    </source>
</evidence>
<keyword evidence="3" id="KW-0633">Potassium transport</keyword>
<evidence type="ECO:0000256" key="8">
    <source>
        <dbReference type="ARBA" id="ARBA00023065"/>
    </source>
</evidence>